<reference evidence="13" key="2">
    <citation type="submission" date="2025-08" db="UniProtKB">
        <authorList>
            <consortium name="Ensembl"/>
        </authorList>
    </citation>
    <scope>IDENTIFICATION</scope>
</reference>
<name>L7MZH4_ANOCA</name>
<evidence type="ECO:0000256" key="3">
    <source>
        <dbReference type="ARBA" id="ARBA00022670"/>
    </source>
</evidence>
<dbReference type="FunFam" id="3.40.50.410:FF:000034">
    <property type="entry name" value="calcium-activated chloride channel regulator 1"/>
    <property type="match status" value="1"/>
</dbReference>
<dbReference type="GO" id="GO:0008237">
    <property type="term" value="F:metallopeptidase activity"/>
    <property type="evidence" value="ECO:0007669"/>
    <property type="project" value="UniProtKB-KW"/>
</dbReference>
<evidence type="ECO:0000256" key="9">
    <source>
        <dbReference type="ARBA" id="ARBA00023180"/>
    </source>
</evidence>
<keyword evidence="4" id="KW-0479">Metal-binding</keyword>
<dbReference type="OrthoDB" id="687730at2759"/>
<dbReference type="PROSITE" id="PS50234">
    <property type="entry name" value="VWFA"/>
    <property type="match status" value="1"/>
</dbReference>
<feature type="signal peptide" evidence="11">
    <location>
        <begin position="1"/>
        <end position="20"/>
    </location>
</feature>
<dbReference type="InParanoid" id="L7MZH4"/>
<dbReference type="Proteomes" id="UP000001646">
    <property type="component" value="Chromosome 4"/>
</dbReference>
<evidence type="ECO:0000256" key="8">
    <source>
        <dbReference type="ARBA" id="ARBA00023049"/>
    </source>
</evidence>
<keyword evidence="10" id="KW-0868">Chloride</keyword>
<evidence type="ECO:0000256" key="7">
    <source>
        <dbReference type="ARBA" id="ARBA00022833"/>
    </source>
</evidence>
<evidence type="ECO:0000256" key="5">
    <source>
        <dbReference type="ARBA" id="ARBA00022729"/>
    </source>
</evidence>
<dbReference type="PANTHER" id="PTHR10579">
    <property type="entry name" value="CALCIUM-ACTIVATED CHLORIDE CHANNEL REGULATOR"/>
    <property type="match status" value="1"/>
</dbReference>
<reference evidence="13" key="3">
    <citation type="submission" date="2025-09" db="UniProtKB">
        <authorList>
            <consortium name="Ensembl"/>
        </authorList>
    </citation>
    <scope>IDENTIFICATION</scope>
</reference>
<evidence type="ECO:0000256" key="1">
    <source>
        <dbReference type="ARBA" id="ARBA00006398"/>
    </source>
</evidence>
<evidence type="ECO:0000256" key="6">
    <source>
        <dbReference type="ARBA" id="ARBA00022801"/>
    </source>
</evidence>
<evidence type="ECO:0000256" key="4">
    <source>
        <dbReference type="ARBA" id="ARBA00022723"/>
    </source>
</evidence>
<dbReference type="NCBIfam" id="TIGR00868">
    <property type="entry name" value="hCaCC"/>
    <property type="match status" value="1"/>
</dbReference>
<dbReference type="FunFam" id="2.60.40.10:FF:001134">
    <property type="entry name" value="Calcium-activated chloride channel regulator 1"/>
    <property type="match status" value="1"/>
</dbReference>
<dbReference type="InterPro" id="IPR051266">
    <property type="entry name" value="CLCR"/>
</dbReference>
<keyword evidence="2" id="KW-0813">Transport</keyword>
<dbReference type="Pfam" id="PF00092">
    <property type="entry name" value="VWA"/>
    <property type="match status" value="1"/>
</dbReference>
<dbReference type="Gene3D" id="2.60.40.10">
    <property type="entry name" value="Immunoglobulins"/>
    <property type="match status" value="1"/>
</dbReference>
<reference evidence="13 14" key="1">
    <citation type="submission" date="2009-12" db="EMBL/GenBank/DDBJ databases">
        <title>The Genome Sequence of Anolis carolinensis (Green Anole Lizard).</title>
        <authorList>
            <consortium name="The Genome Sequencing Platform"/>
            <person name="Di Palma F."/>
            <person name="Alfoldi J."/>
            <person name="Heiman D."/>
            <person name="Young S."/>
            <person name="Grabherr M."/>
            <person name="Johnson J."/>
            <person name="Lander E.S."/>
            <person name="Lindblad-Toh K."/>
        </authorList>
    </citation>
    <scope>NUCLEOTIDE SEQUENCE [LARGE SCALE GENOMIC DNA]</scope>
    <source>
        <strain evidence="13 14">JBL SC #1</strain>
    </source>
</reference>
<dbReference type="GO" id="GO:0005229">
    <property type="term" value="F:intracellularly calcium-gated chloride channel activity"/>
    <property type="evidence" value="ECO:0000318"/>
    <property type="project" value="GO_Central"/>
</dbReference>
<dbReference type="InterPro" id="IPR004727">
    <property type="entry name" value="CLCA_chordata"/>
</dbReference>
<evidence type="ECO:0000256" key="2">
    <source>
        <dbReference type="ARBA" id="ARBA00022448"/>
    </source>
</evidence>
<dbReference type="SUPFAM" id="SSF53300">
    <property type="entry name" value="vWA-like"/>
    <property type="match status" value="1"/>
</dbReference>
<proteinExistence type="inferred from homology"/>
<keyword evidence="5 11" id="KW-0732">Signal</keyword>
<dbReference type="MEROPS" id="M87.006"/>
<dbReference type="AlphaFoldDB" id="L7MZH4"/>
<dbReference type="InterPro" id="IPR036465">
    <property type="entry name" value="vWFA_dom_sf"/>
</dbReference>
<dbReference type="RefSeq" id="XP_003220166.1">
    <property type="nucleotide sequence ID" value="XM_003220118.4"/>
</dbReference>
<feature type="domain" description="VWFA" evidence="12">
    <location>
        <begin position="303"/>
        <end position="473"/>
    </location>
</feature>
<dbReference type="Pfam" id="PF08434">
    <property type="entry name" value="CLCA"/>
    <property type="match status" value="1"/>
</dbReference>
<dbReference type="GO" id="GO:0006508">
    <property type="term" value="P:proteolysis"/>
    <property type="evidence" value="ECO:0007669"/>
    <property type="project" value="UniProtKB-KW"/>
</dbReference>
<dbReference type="KEGG" id="acs:100556776"/>
<evidence type="ECO:0000313" key="13">
    <source>
        <dbReference type="Ensembl" id="ENSACAP00000002041.3"/>
    </source>
</evidence>
<dbReference type="GeneTree" id="ENSGT00940000154682"/>
<dbReference type="SMART" id="SM00327">
    <property type="entry name" value="VWA"/>
    <property type="match status" value="1"/>
</dbReference>
<keyword evidence="7" id="KW-0862">Zinc</keyword>
<dbReference type="GO" id="GO:0005886">
    <property type="term" value="C:plasma membrane"/>
    <property type="evidence" value="ECO:0000318"/>
    <property type="project" value="GO_Central"/>
</dbReference>
<keyword evidence="3" id="KW-0645">Protease</keyword>
<organism evidence="13 14">
    <name type="scientific">Anolis carolinensis</name>
    <name type="common">Green anole</name>
    <name type="synonym">American chameleon</name>
    <dbReference type="NCBI Taxonomy" id="28377"/>
    <lineage>
        <taxon>Eukaryota</taxon>
        <taxon>Metazoa</taxon>
        <taxon>Chordata</taxon>
        <taxon>Craniata</taxon>
        <taxon>Vertebrata</taxon>
        <taxon>Euteleostomi</taxon>
        <taxon>Lepidosauria</taxon>
        <taxon>Squamata</taxon>
        <taxon>Bifurcata</taxon>
        <taxon>Unidentata</taxon>
        <taxon>Episquamata</taxon>
        <taxon>Toxicofera</taxon>
        <taxon>Iguania</taxon>
        <taxon>Dactyloidae</taxon>
        <taxon>Anolis</taxon>
    </lineage>
</organism>
<dbReference type="Gene3D" id="3.40.50.410">
    <property type="entry name" value="von Willebrand factor, type A domain"/>
    <property type="match status" value="1"/>
</dbReference>
<dbReference type="InterPro" id="IPR002035">
    <property type="entry name" value="VWF_A"/>
</dbReference>
<evidence type="ECO:0000313" key="14">
    <source>
        <dbReference type="Proteomes" id="UP000001646"/>
    </source>
</evidence>
<dbReference type="GO" id="GO:0046872">
    <property type="term" value="F:metal ion binding"/>
    <property type="evidence" value="ECO:0007669"/>
    <property type="project" value="UniProtKB-KW"/>
</dbReference>
<protein>
    <recommendedName>
        <fullName evidence="12">VWFA domain-containing protein</fullName>
    </recommendedName>
</protein>
<keyword evidence="9" id="KW-0325">Glycoprotein</keyword>
<sequence length="906" mass="100243">MLLNQWHLVTAVLLLHGVKGTQVKLSDGGYEEIVLAINPGVSEDTKIIDNIKEMVEEASSYLFSATKQRFYLKTIKVVIPLTWTPKPEYQRVTKESYEKADIIVADPFVKYGDEPYTLQYGGCGEKGRYIHFTPNFLTNDSFLSVYGSRGRVFVHEWAHLRWGLFDEYNNDAPFYSVGKNEAEATRCSSDITGKYIFRNDKGQIRTCNTERRSQLFEAGCQFIPDKTQTTPVSIMYMQNLSSVTQFCDESSHNIKAPNMQNKMCDYRSTWEVIMDSADFVNSSPRSAPPPHPTLSLLQTRDRVVCLVLDVSGSMRDFNRIHRLKQAAELFLLQIIETGSWAGIVVFNSKASTKAFLQQITSDSVRQTLSDHLPTVADGGTSICSGIREGFQVFLQKYSSTEGCEIVLLTDGEDSSVSSCFAEVERSGSTIHTIALGPSAAKELEMLANMTGGLTFSATDSLDSNGLIDAFSGISSGSGDISQQSIQLESKGQYLTPYQRMNGIVLIDKTVGNDTFFVVTWSVSTNPPVITLRDPKGKTYTETDFVIDKTNIRTARLKIPGTAEAGGWVYRILNTHTTAQGLSITVTTRAASVTVPPVVVKSYLNTESNNYPSPVIIYAEVSQGFLPVIGANVIATIESAAGKSVQLQLLDDGSGPDILKHDGIYSKYFTSFKYNGRYNIKVHVQGKDETTRRARRQSQSLYITGYVENGEIKLNPPRPHPREDEIQANVGNFSRMASGGSFVMTGVPPGNPPDVFPPCKITDLEVELSKNKEFLLSWTAPGNDYDTGKAEIYEIRMSENPLELRDATFHNATSLNTSGLIPELAGIKQSFMYKLENLQRENATSIYFAIRATDENDNVGEASNIARAVLFPDYTNPNSSSDNLMSPCIVKAILLQFLILKTIILAP</sequence>
<comment type="similarity">
    <text evidence="1">Belongs to the CLCR family.</text>
</comment>
<gene>
    <name evidence="13" type="primary">LOC100556776</name>
</gene>
<dbReference type="Bgee" id="ENSACAG00000001873">
    <property type="expression patterns" value="Expressed in skeletal muscle tissue and 2 other cell types or tissues"/>
</dbReference>
<dbReference type="GeneID" id="100556776"/>
<keyword evidence="14" id="KW-1185">Reference proteome</keyword>
<evidence type="ECO:0000256" key="10">
    <source>
        <dbReference type="ARBA" id="ARBA00023214"/>
    </source>
</evidence>
<dbReference type="InterPro" id="IPR013642">
    <property type="entry name" value="CLCA_N"/>
</dbReference>
<evidence type="ECO:0000256" key="11">
    <source>
        <dbReference type="SAM" id="SignalP"/>
    </source>
</evidence>
<dbReference type="NCBIfam" id="NF041940">
    <property type="entry name" value="choice_anch_X"/>
    <property type="match status" value="1"/>
</dbReference>
<dbReference type="InterPro" id="IPR013783">
    <property type="entry name" value="Ig-like_fold"/>
</dbReference>
<dbReference type="Ensembl" id="ENSACAT00000002092.3">
    <property type="protein sequence ID" value="ENSACAP00000002041.3"/>
    <property type="gene ID" value="ENSACAG00000001873.3"/>
</dbReference>
<dbReference type="CDD" id="cd00198">
    <property type="entry name" value="vWFA"/>
    <property type="match status" value="1"/>
</dbReference>
<keyword evidence="6" id="KW-0378">Hydrolase</keyword>
<accession>L7MZH4</accession>
<dbReference type="eggNOG" id="ENOG502QRRD">
    <property type="taxonomic scope" value="Eukaryota"/>
</dbReference>
<dbReference type="PANTHER" id="PTHR10579:SF42">
    <property type="entry name" value="CHLORIDE CHANNEL ACCESSORY 3B"/>
    <property type="match status" value="1"/>
</dbReference>
<evidence type="ECO:0000259" key="12">
    <source>
        <dbReference type="PROSITE" id="PS50234"/>
    </source>
</evidence>
<keyword evidence="8" id="KW-0482">Metalloprotease</keyword>
<dbReference type="HOGENOM" id="CLU_005812_0_1_1"/>
<feature type="chain" id="PRO_5003982203" description="VWFA domain-containing protein" evidence="11">
    <location>
        <begin position="21"/>
        <end position="906"/>
    </location>
</feature>